<keyword evidence="5" id="KW-0134">Cell wall</keyword>
<evidence type="ECO:0000259" key="12">
    <source>
        <dbReference type="Pfam" id="PF01095"/>
    </source>
</evidence>
<feature type="compositionally biased region" description="Basic residues" evidence="11">
    <location>
        <begin position="224"/>
        <end position="236"/>
    </location>
</feature>
<proteinExistence type="inferred from homology"/>
<comment type="catalytic activity">
    <reaction evidence="8 10">
        <text>[(1-&gt;4)-alpha-D-galacturonosyl methyl ester](n) + n H2O = [(1-&gt;4)-alpha-D-galacturonosyl](n) + n methanol + n H(+)</text>
        <dbReference type="Rhea" id="RHEA:22380"/>
        <dbReference type="Rhea" id="RHEA-COMP:14570"/>
        <dbReference type="Rhea" id="RHEA-COMP:14573"/>
        <dbReference type="ChEBI" id="CHEBI:15377"/>
        <dbReference type="ChEBI" id="CHEBI:15378"/>
        <dbReference type="ChEBI" id="CHEBI:17790"/>
        <dbReference type="ChEBI" id="CHEBI:140522"/>
        <dbReference type="ChEBI" id="CHEBI:140523"/>
        <dbReference type="EC" id="3.1.1.11"/>
    </reaction>
</comment>
<dbReference type="InterPro" id="IPR012334">
    <property type="entry name" value="Pectin_lyas_fold"/>
</dbReference>
<dbReference type="PANTHER" id="PTHR31321:SF120">
    <property type="entry name" value="PECTINESTERASE 52-RELATED"/>
    <property type="match status" value="1"/>
</dbReference>
<dbReference type="Pfam" id="PF01095">
    <property type="entry name" value="Pectinesterase"/>
    <property type="match status" value="1"/>
</dbReference>
<dbReference type="PANTHER" id="PTHR31321">
    <property type="entry name" value="ACYL-COA THIOESTER HYDROLASE YBHC-RELATED"/>
    <property type="match status" value="1"/>
</dbReference>
<evidence type="ECO:0000256" key="3">
    <source>
        <dbReference type="ARBA" id="ARBA00008891"/>
    </source>
</evidence>
<dbReference type="Gene3D" id="2.160.20.10">
    <property type="entry name" value="Single-stranded right-handed beta-helix, Pectin lyase-like"/>
    <property type="match status" value="1"/>
</dbReference>
<organism evidence="13 14">
    <name type="scientific">Dovyalis caffra</name>
    <dbReference type="NCBI Taxonomy" id="77055"/>
    <lineage>
        <taxon>Eukaryota</taxon>
        <taxon>Viridiplantae</taxon>
        <taxon>Streptophyta</taxon>
        <taxon>Embryophyta</taxon>
        <taxon>Tracheophyta</taxon>
        <taxon>Spermatophyta</taxon>
        <taxon>Magnoliopsida</taxon>
        <taxon>eudicotyledons</taxon>
        <taxon>Gunneridae</taxon>
        <taxon>Pentapetalae</taxon>
        <taxon>rosids</taxon>
        <taxon>fabids</taxon>
        <taxon>Malpighiales</taxon>
        <taxon>Salicaceae</taxon>
        <taxon>Flacourtieae</taxon>
        <taxon>Dovyalis</taxon>
    </lineage>
</organism>
<evidence type="ECO:0000256" key="9">
    <source>
        <dbReference type="PROSITE-ProRule" id="PRU10040"/>
    </source>
</evidence>
<comment type="caution">
    <text evidence="13">The sequence shown here is derived from an EMBL/GenBank/DDBJ whole genome shotgun (WGS) entry which is preliminary data.</text>
</comment>
<accession>A0AAV1RV37</accession>
<evidence type="ECO:0000256" key="11">
    <source>
        <dbReference type="SAM" id="MobiDB-lite"/>
    </source>
</evidence>
<keyword evidence="5" id="KW-0964">Secreted</keyword>
<protein>
    <recommendedName>
        <fullName evidence="4 10">Pectinesterase</fullName>
        <ecNumber evidence="4 10">3.1.1.11</ecNumber>
    </recommendedName>
</protein>
<name>A0AAV1RV37_9ROSI</name>
<gene>
    <name evidence="13" type="ORF">DCAF_LOCUS15612</name>
</gene>
<evidence type="ECO:0000256" key="10">
    <source>
        <dbReference type="RuleBase" id="RU000589"/>
    </source>
</evidence>
<evidence type="ECO:0000256" key="4">
    <source>
        <dbReference type="ARBA" id="ARBA00013229"/>
    </source>
</evidence>
<comment type="similarity">
    <text evidence="3">Belongs to the pectinesterase family.</text>
</comment>
<comment type="subcellular location">
    <subcellularLocation>
        <location evidence="1">Secreted</location>
        <location evidence="1">Cell wall</location>
    </subcellularLocation>
</comment>
<dbReference type="GO" id="GO:0042545">
    <property type="term" value="P:cell wall modification"/>
    <property type="evidence" value="ECO:0007669"/>
    <property type="project" value="UniProtKB-UniRule"/>
</dbReference>
<dbReference type="AlphaFoldDB" id="A0AAV1RV37"/>
<reference evidence="13 14" key="1">
    <citation type="submission" date="2024-01" db="EMBL/GenBank/DDBJ databases">
        <authorList>
            <person name="Waweru B."/>
        </authorList>
    </citation>
    <scope>NUCLEOTIDE SEQUENCE [LARGE SCALE GENOMIC DNA]</scope>
</reference>
<evidence type="ECO:0000313" key="13">
    <source>
        <dbReference type="EMBL" id="CAK7340529.1"/>
    </source>
</evidence>
<dbReference type="GO" id="GO:0045490">
    <property type="term" value="P:pectin catabolic process"/>
    <property type="evidence" value="ECO:0007669"/>
    <property type="project" value="UniProtKB-UniRule"/>
</dbReference>
<dbReference type="EC" id="3.1.1.11" evidence="4 10"/>
<evidence type="ECO:0000256" key="7">
    <source>
        <dbReference type="ARBA" id="ARBA00023085"/>
    </source>
</evidence>
<evidence type="ECO:0000256" key="6">
    <source>
        <dbReference type="ARBA" id="ARBA00022801"/>
    </source>
</evidence>
<evidence type="ECO:0000313" key="14">
    <source>
        <dbReference type="Proteomes" id="UP001314170"/>
    </source>
</evidence>
<feature type="active site" evidence="9">
    <location>
        <position position="71"/>
    </location>
</feature>
<keyword evidence="7 10" id="KW-0063">Aspartyl esterase</keyword>
<evidence type="ECO:0000256" key="1">
    <source>
        <dbReference type="ARBA" id="ARBA00004191"/>
    </source>
</evidence>
<feature type="domain" description="Pectinesterase catalytic" evidence="12">
    <location>
        <begin position="28"/>
        <end position="203"/>
    </location>
</feature>
<dbReference type="InterPro" id="IPR033131">
    <property type="entry name" value="Pectinesterase_Asp_AS"/>
</dbReference>
<evidence type="ECO:0000256" key="2">
    <source>
        <dbReference type="ARBA" id="ARBA00005184"/>
    </source>
</evidence>
<feature type="region of interest" description="Disordered" evidence="11">
    <location>
        <begin position="211"/>
        <end position="236"/>
    </location>
</feature>
<dbReference type="InterPro" id="IPR000070">
    <property type="entry name" value="Pectinesterase_cat"/>
</dbReference>
<keyword evidence="14" id="KW-1185">Reference proteome</keyword>
<dbReference type="EMBL" id="CAWUPB010001160">
    <property type="protein sequence ID" value="CAK7340529.1"/>
    <property type="molecule type" value="Genomic_DNA"/>
</dbReference>
<comment type="pathway">
    <text evidence="2 10">Glycan metabolism; pectin degradation; 2-dehydro-3-deoxy-D-gluconate from pectin: step 1/5.</text>
</comment>
<evidence type="ECO:0000256" key="5">
    <source>
        <dbReference type="ARBA" id="ARBA00022512"/>
    </source>
</evidence>
<keyword evidence="6 10" id="KW-0378">Hydrolase</keyword>
<dbReference type="GO" id="GO:0030599">
    <property type="term" value="F:pectinesterase activity"/>
    <property type="evidence" value="ECO:0007669"/>
    <property type="project" value="UniProtKB-UniRule"/>
</dbReference>
<evidence type="ECO:0000256" key="8">
    <source>
        <dbReference type="ARBA" id="ARBA00047928"/>
    </source>
</evidence>
<sequence>MQNSFNLPLKKKFYNKNKGIKIPGVLPALSARIYGDKSAFYDCAFLGVQDTLWDAQGRHHFSRCYIEGAVDFIFGAGQSFYELCSINVTIGGFITAQAREYPNDTNGFVFSRCTISGVKGVQALLGRAFRPYSTVIFRESFLSEVVDPRGWDAWHSVGHETNLTYAEVGCKGPGANTSKRVQWEKKLSAEQLQKFSKSSFIDQDAWRNLVGKLKPPQKATKPTKTAKRNKKQKSIE</sequence>
<dbReference type="InterPro" id="IPR011050">
    <property type="entry name" value="Pectin_lyase_fold/virulence"/>
</dbReference>
<dbReference type="Proteomes" id="UP001314170">
    <property type="component" value="Unassembled WGS sequence"/>
</dbReference>
<feature type="compositionally biased region" description="Low complexity" evidence="11">
    <location>
        <begin position="212"/>
        <end position="223"/>
    </location>
</feature>
<dbReference type="SUPFAM" id="SSF51126">
    <property type="entry name" value="Pectin lyase-like"/>
    <property type="match status" value="1"/>
</dbReference>
<dbReference type="PROSITE" id="PS00503">
    <property type="entry name" value="PECTINESTERASE_2"/>
    <property type="match status" value="1"/>
</dbReference>